<dbReference type="AlphaFoldDB" id="A0A7R7VRX9"/>
<dbReference type="InterPro" id="IPR018788">
    <property type="entry name" value="Proteasome_assmbl_chp_3"/>
</dbReference>
<gene>
    <name evidence="1" type="ORF">ACHE_50172S</name>
</gene>
<evidence type="ECO:0008006" key="3">
    <source>
        <dbReference type="Google" id="ProtNLM"/>
    </source>
</evidence>
<name>A0A7R7VRX9_ASPCH</name>
<dbReference type="InterPro" id="IPR053720">
    <property type="entry name" value="Psm_Assembly_Chaperone"/>
</dbReference>
<sequence>MSTAMSDPFDLSQLQQPLHLPFPATTKQAAGKVNGVQTEVVYIEFADKILVTISQRGRLAHWLHVPLENHNPGTEGFHMIPDSSEDSLLPISNLTATSVLGGRVPGQETIGQLYARQIASAIVTKSPDEKRLLVVGLGLDTAEADRDIFFGIIELVLQCV</sequence>
<evidence type="ECO:0000313" key="1">
    <source>
        <dbReference type="EMBL" id="BCR88974.1"/>
    </source>
</evidence>
<dbReference type="GO" id="GO:0043248">
    <property type="term" value="P:proteasome assembly"/>
    <property type="evidence" value="ECO:0007669"/>
    <property type="project" value="InterPro"/>
</dbReference>
<dbReference type="PANTHER" id="PTHR31051:SF1">
    <property type="entry name" value="PROTEASOME ASSEMBLY CHAPERONE 3"/>
    <property type="match status" value="1"/>
</dbReference>
<dbReference type="KEGG" id="ache:ACHE_50172S"/>
<dbReference type="PANTHER" id="PTHR31051">
    <property type="entry name" value="PROTEASOME ASSEMBLY CHAPERONE 3"/>
    <property type="match status" value="1"/>
</dbReference>
<proteinExistence type="predicted"/>
<evidence type="ECO:0000313" key="2">
    <source>
        <dbReference type="Proteomes" id="UP000637239"/>
    </source>
</evidence>
<accession>A0A7R7VRX9</accession>
<protein>
    <recommendedName>
        <fullName evidence="3">Proteasome assembly chaperone 3</fullName>
    </recommendedName>
</protein>
<dbReference type="Gene3D" id="3.30.230.90">
    <property type="match status" value="1"/>
</dbReference>
<dbReference type="EMBL" id="AP024420">
    <property type="protein sequence ID" value="BCR88974.1"/>
    <property type="molecule type" value="Genomic_DNA"/>
</dbReference>
<organism evidence="1 2">
    <name type="scientific">Aspergillus chevalieri</name>
    <name type="common">Eurotium chevalieri</name>
    <dbReference type="NCBI Taxonomy" id="182096"/>
    <lineage>
        <taxon>Eukaryota</taxon>
        <taxon>Fungi</taxon>
        <taxon>Dikarya</taxon>
        <taxon>Ascomycota</taxon>
        <taxon>Pezizomycotina</taxon>
        <taxon>Eurotiomycetes</taxon>
        <taxon>Eurotiomycetidae</taxon>
        <taxon>Eurotiales</taxon>
        <taxon>Aspergillaceae</taxon>
        <taxon>Aspergillus</taxon>
        <taxon>Aspergillus subgen. Aspergillus</taxon>
    </lineage>
</organism>
<reference evidence="1" key="1">
    <citation type="submission" date="2021-01" db="EMBL/GenBank/DDBJ databases">
        <authorList>
            <consortium name="Aspergillus chevalieri M1 genome sequencing consortium"/>
            <person name="Kazuki M."/>
            <person name="Futagami T."/>
        </authorList>
    </citation>
    <scope>NUCLEOTIDE SEQUENCE</scope>
    <source>
        <strain evidence="1">M1</strain>
    </source>
</reference>
<keyword evidence="2" id="KW-1185">Reference proteome</keyword>
<dbReference type="Proteomes" id="UP000637239">
    <property type="component" value="Chromosome 5"/>
</dbReference>
<reference evidence="1" key="2">
    <citation type="submission" date="2021-02" db="EMBL/GenBank/DDBJ databases">
        <title>Aspergillus chevalieri M1 genome sequence.</title>
        <authorList>
            <person name="Kadooka C."/>
            <person name="Mori K."/>
            <person name="Futagami T."/>
        </authorList>
    </citation>
    <scope>NUCLEOTIDE SEQUENCE</scope>
    <source>
        <strain evidence="1">M1</strain>
    </source>
</reference>
<dbReference type="GeneID" id="66983332"/>
<dbReference type="RefSeq" id="XP_043137496.1">
    <property type="nucleotide sequence ID" value="XM_043279859.1"/>
</dbReference>